<dbReference type="GO" id="GO:0005634">
    <property type="term" value="C:nucleus"/>
    <property type="evidence" value="ECO:0007669"/>
    <property type="project" value="UniProtKB-SubCell"/>
</dbReference>
<dbReference type="GO" id="GO:0003700">
    <property type="term" value="F:DNA-binding transcription factor activity"/>
    <property type="evidence" value="ECO:0007669"/>
    <property type="project" value="InterPro"/>
</dbReference>
<dbReference type="InterPro" id="IPR044808">
    <property type="entry name" value="ERF_plant"/>
</dbReference>
<protein>
    <recommendedName>
        <fullName evidence="7">AP2/ERF domain-containing protein</fullName>
    </recommendedName>
</protein>
<dbReference type="FunFam" id="3.30.730.10:FF:000001">
    <property type="entry name" value="Ethylene-responsive transcription factor 2"/>
    <property type="match status" value="1"/>
</dbReference>
<name>A0A4S8IH19_MUSBA</name>
<evidence type="ECO:0000256" key="5">
    <source>
        <dbReference type="ARBA" id="ARBA00023242"/>
    </source>
</evidence>
<dbReference type="PANTHER" id="PTHR31190">
    <property type="entry name" value="DNA-BINDING DOMAIN"/>
    <property type="match status" value="1"/>
</dbReference>
<evidence type="ECO:0000256" key="2">
    <source>
        <dbReference type="ARBA" id="ARBA00023015"/>
    </source>
</evidence>
<accession>A0A4S8IH19</accession>
<evidence type="ECO:0000313" key="8">
    <source>
        <dbReference type="EMBL" id="THU47561.1"/>
    </source>
</evidence>
<dbReference type="InterPro" id="IPR016177">
    <property type="entry name" value="DNA-bd_dom_sf"/>
</dbReference>
<dbReference type="AlphaFoldDB" id="A0A4S8IH19"/>
<dbReference type="CDD" id="cd00018">
    <property type="entry name" value="AP2"/>
    <property type="match status" value="1"/>
</dbReference>
<evidence type="ECO:0000256" key="4">
    <source>
        <dbReference type="ARBA" id="ARBA00023163"/>
    </source>
</evidence>
<dbReference type="Proteomes" id="UP000317650">
    <property type="component" value="Chromosome 9"/>
</dbReference>
<evidence type="ECO:0000256" key="3">
    <source>
        <dbReference type="ARBA" id="ARBA00023125"/>
    </source>
</evidence>
<feature type="domain" description="AP2/ERF" evidence="7">
    <location>
        <begin position="111"/>
        <end position="168"/>
    </location>
</feature>
<gene>
    <name evidence="8" type="ORF">C4D60_Mb09t16860</name>
</gene>
<dbReference type="SMART" id="SM00380">
    <property type="entry name" value="AP2"/>
    <property type="match status" value="1"/>
</dbReference>
<dbReference type="Gene3D" id="3.30.730.10">
    <property type="entry name" value="AP2/ERF domain"/>
    <property type="match status" value="1"/>
</dbReference>
<comment type="caution">
    <text evidence="8">The sequence shown here is derived from an EMBL/GenBank/DDBJ whole genome shotgun (WGS) entry which is preliminary data.</text>
</comment>
<sequence length="383" mass="43046">MCGGAIISDFISTARSRRVTDADLLWPNLKKGGSKKKRGTRRCAVEETEDDFEADFQEFDNESGESEENDEVELVDVQFSAFPPKDGQMTLKPVGFDGPAMRSAKRKRKNQYRGIRQRPWGKWAAEIRDPRKGVRVWLGTFNAAEEAARAYDAEARRIRGRKAKVNFPDEAPIPQKRLVRLTAAEAPNSNPKDTFNSNHSFTYLNDTNQDFHPDIDLFDEKVAIKECMNPNSFTEIKPAVPTEEPGINMFFDQGSNILGYSEHGWEHAFKTAAITTILEPTITESENFACLEDGGPPKKLKNNAGEAVPTEENDAVELCEEFSTFESFMKFLHIPSLEASTDDSIDSFLNYDVIQEESGVDLWSFNDLPLIAGSIYRGTLNYG</sequence>
<dbReference type="PRINTS" id="PR00367">
    <property type="entry name" value="ETHRSPELEMNT"/>
</dbReference>
<dbReference type="PROSITE" id="PS51032">
    <property type="entry name" value="AP2_ERF"/>
    <property type="match status" value="1"/>
</dbReference>
<dbReference type="STRING" id="52838.A0A4S8IH19"/>
<feature type="region of interest" description="Disordered" evidence="6">
    <location>
        <begin position="88"/>
        <end position="115"/>
    </location>
</feature>
<keyword evidence="9" id="KW-1185">Reference proteome</keyword>
<dbReference type="EMBL" id="PYDT01000010">
    <property type="protein sequence ID" value="THU47561.1"/>
    <property type="molecule type" value="Genomic_DNA"/>
</dbReference>
<dbReference type="GO" id="GO:0003677">
    <property type="term" value="F:DNA binding"/>
    <property type="evidence" value="ECO:0007669"/>
    <property type="project" value="UniProtKB-KW"/>
</dbReference>
<keyword evidence="2" id="KW-0805">Transcription regulation</keyword>
<dbReference type="Pfam" id="PF00847">
    <property type="entry name" value="AP2"/>
    <property type="match status" value="1"/>
</dbReference>
<reference evidence="8 9" key="1">
    <citation type="journal article" date="2019" name="Nat. Plants">
        <title>Genome sequencing of Musa balbisiana reveals subgenome evolution and function divergence in polyploid bananas.</title>
        <authorList>
            <person name="Yao X."/>
        </authorList>
    </citation>
    <scope>NUCLEOTIDE SEQUENCE [LARGE SCALE GENOMIC DNA]</scope>
    <source>
        <strain evidence="9">cv. DH-PKW</strain>
        <tissue evidence="8">Leaves</tissue>
    </source>
</reference>
<dbReference type="InterPro" id="IPR001471">
    <property type="entry name" value="AP2/ERF_dom"/>
</dbReference>
<organism evidence="8 9">
    <name type="scientific">Musa balbisiana</name>
    <name type="common">Banana</name>
    <dbReference type="NCBI Taxonomy" id="52838"/>
    <lineage>
        <taxon>Eukaryota</taxon>
        <taxon>Viridiplantae</taxon>
        <taxon>Streptophyta</taxon>
        <taxon>Embryophyta</taxon>
        <taxon>Tracheophyta</taxon>
        <taxon>Spermatophyta</taxon>
        <taxon>Magnoliopsida</taxon>
        <taxon>Liliopsida</taxon>
        <taxon>Zingiberales</taxon>
        <taxon>Musaceae</taxon>
        <taxon>Musa</taxon>
    </lineage>
</organism>
<proteinExistence type="predicted"/>
<comment type="subcellular location">
    <subcellularLocation>
        <location evidence="1">Nucleus</location>
    </subcellularLocation>
</comment>
<evidence type="ECO:0000313" key="9">
    <source>
        <dbReference type="Proteomes" id="UP000317650"/>
    </source>
</evidence>
<keyword evidence="3" id="KW-0238">DNA-binding</keyword>
<keyword evidence="4" id="KW-0804">Transcription</keyword>
<evidence type="ECO:0000259" key="7">
    <source>
        <dbReference type="PROSITE" id="PS51032"/>
    </source>
</evidence>
<evidence type="ECO:0000256" key="1">
    <source>
        <dbReference type="ARBA" id="ARBA00004123"/>
    </source>
</evidence>
<evidence type="ECO:0000256" key="6">
    <source>
        <dbReference type="SAM" id="MobiDB-lite"/>
    </source>
</evidence>
<dbReference type="PANTHER" id="PTHR31190:SF142">
    <property type="entry name" value="ETHYLENE-RESPONSIVE TRANSCRIPTION FACTOR RAP2-3"/>
    <property type="match status" value="1"/>
</dbReference>
<keyword evidence="5" id="KW-0539">Nucleus</keyword>
<dbReference type="SUPFAM" id="SSF54171">
    <property type="entry name" value="DNA-binding domain"/>
    <property type="match status" value="1"/>
</dbReference>
<dbReference type="InterPro" id="IPR036955">
    <property type="entry name" value="AP2/ERF_dom_sf"/>
</dbReference>
<dbReference type="GO" id="GO:0009873">
    <property type="term" value="P:ethylene-activated signaling pathway"/>
    <property type="evidence" value="ECO:0007669"/>
    <property type="project" value="InterPro"/>
</dbReference>